<evidence type="ECO:0000256" key="1">
    <source>
        <dbReference type="SAM" id="SignalP"/>
    </source>
</evidence>
<keyword evidence="1" id="KW-0732">Signal</keyword>
<organism evidence="2 3">
    <name type="scientific">Thermus brockianus</name>
    <dbReference type="NCBI Taxonomy" id="56956"/>
    <lineage>
        <taxon>Bacteria</taxon>
        <taxon>Thermotogati</taxon>
        <taxon>Deinococcota</taxon>
        <taxon>Deinococci</taxon>
        <taxon>Thermales</taxon>
        <taxon>Thermaceae</taxon>
        <taxon>Thermus</taxon>
    </lineage>
</organism>
<accession>A0ABM7XGG6</accession>
<name>A0ABM7XGG6_THEBO</name>
<evidence type="ECO:0000313" key="3">
    <source>
        <dbReference type="Proteomes" id="UP000831120"/>
    </source>
</evidence>
<evidence type="ECO:0008006" key="4">
    <source>
        <dbReference type="Google" id="ProtNLM"/>
    </source>
</evidence>
<proteinExistence type="predicted"/>
<dbReference type="Proteomes" id="UP000831120">
    <property type="component" value="Chromosome"/>
</dbReference>
<feature type="signal peptide" evidence="1">
    <location>
        <begin position="1"/>
        <end position="40"/>
    </location>
</feature>
<protein>
    <recommendedName>
        <fullName evidence="4">Lipoprotein</fullName>
    </recommendedName>
</protein>
<keyword evidence="3" id="KW-1185">Reference proteome</keyword>
<reference evidence="2 3" key="1">
    <citation type="journal article" date="2022" name="Microbiol. Resour. Announc.">
        <title>Complete Genome Sequences of Thermus Strains Isolated from Senami Hot Spring in Japan.</title>
        <authorList>
            <person name="Miyazaki K."/>
        </authorList>
    </citation>
    <scope>NUCLEOTIDE SEQUENCE [LARGE SCALE GENOMIC DNA]</scope>
    <source>
        <strain evidence="2 3">SNM4-1</strain>
    </source>
</reference>
<sequence>MAKCNRGFLNPKKGAIGMKRVAYALLSGFALLLAACGAQMEGGANGGSTPNVAGTWEGTFTVAPTPETDLFCIQFTQNGNLIRGLLHLEGGYQVEVTGLLNGNQFSSTVNLPGGIMRVTGTFNQGSARGAYTVTSHQGQRFEGTWTAQKVNRQTCLY</sequence>
<gene>
    <name evidence="2" type="ORF">TbrSNM41_01000</name>
</gene>
<dbReference type="EMBL" id="AP025593">
    <property type="protein sequence ID" value="BDG15366.1"/>
    <property type="molecule type" value="Genomic_DNA"/>
</dbReference>
<evidence type="ECO:0000313" key="2">
    <source>
        <dbReference type="EMBL" id="BDG15366.1"/>
    </source>
</evidence>
<feature type="chain" id="PRO_5045550541" description="Lipoprotein" evidence="1">
    <location>
        <begin position="41"/>
        <end position="157"/>
    </location>
</feature>